<protein>
    <recommendedName>
        <fullName evidence="2">Type-4 uracil-DNA glycosylase</fullName>
    </recommendedName>
</protein>
<evidence type="ECO:0000259" key="10">
    <source>
        <dbReference type="SMART" id="SM00986"/>
    </source>
</evidence>
<comment type="similarity">
    <text evidence="1">Belongs to the uracil-DNA glycosylase (UDG) superfamily. Type 4 (UDGa) family.</text>
</comment>
<dbReference type="RefSeq" id="WP_252113995.1">
    <property type="nucleotide sequence ID" value="NZ_JAMSHT010000001.1"/>
</dbReference>
<reference evidence="11" key="1">
    <citation type="submission" date="2022-06" db="EMBL/GenBank/DDBJ databases">
        <title>Sphingomicrobium sedimins sp. nov., a marine bacterium isolated from tidal flat.</title>
        <authorList>
            <person name="Kim C.-H."/>
            <person name="Yoo Y."/>
            <person name="Kim J.-J."/>
        </authorList>
    </citation>
    <scope>NUCLEOTIDE SEQUENCE</scope>
    <source>
        <strain evidence="11">GRR-S6-50</strain>
    </source>
</reference>
<dbReference type="InterPro" id="IPR025404">
    <property type="entry name" value="DUF4130"/>
</dbReference>
<keyword evidence="4" id="KW-0479">Metal-binding</keyword>
<dbReference type="AlphaFoldDB" id="A0A9X2ELJ6"/>
<keyword evidence="12" id="KW-1185">Reference proteome</keyword>
<keyword evidence="3" id="KW-0004">4Fe-4S</keyword>
<dbReference type="NCBIfam" id="TIGR03915">
    <property type="entry name" value="SAM_7_link_chp"/>
    <property type="match status" value="1"/>
</dbReference>
<dbReference type="NCBIfam" id="TIGR03914">
    <property type="entry name" value="UDG_fam_dom"/>
    <property type="match status" value="1"/>
</dbReference>
<evidence type="ECO:0000256" key="7">
    <source>
        <dbReference type="ARBA" id="ARBA00023004"/>
    </source>
</evidence>
<evidence type="ECO:0000256" key="8">
    <source>
        <dbReference type="ARBA" id="ARBA00023014"/>
    </source>
</evidence>
<keyword evidence="9" id="KW-0234">DNA repair</keyword>
<dbReference type="InterPro" id="IPR005122">
    <property type="entry name" value="Uracil-DNA_glycosylase-like"/>
</dbReference>
<sequence>MTKILPDGPQIDQHRVALARPDDFEGWREAARSLIQAGVPPQAVTFEVAGEQAGLFGEDTPLPDDGDREVRVPKGFVPLAKRVALHRDTERYDLLYALLWKLQSNRRALEDRADPLVVRLNALAKEVGRDAHKMHAFVRFREAEDDDGTRMVAWFEPDNHITRAEAGFFIRRFPNMRWSILTPEVCIHWDGETLTETPGATRADAPDGDPVEATWKSYYKSIFNPARVKVKAMTAEMPKKYWKNMPETALIPELLAGAQAREASMIDTSAAQVIDSWEALAREAQRRHGEDNGNSGTQLVFGDGNRDAALMLIGEQPGDEEDKAGRPFVGPAGQLLDQILEEAGIDRAETYVTNAVKRFKYEQRGKRRIHQKPNAGNIEYYRWWVEAERQLVAPQVTVALGATAARALLGKTVTISKVRGEPIALPGGTGLVTIHPSYLLRLPDPGKAAEERARFVEEMKRARSLVEAA</sequence>
<name>A0A9X2ELJ6_9SPHN</name>
<gene>
    <name evidence="11" type="ORF">NDO55_07710</name>
</gene>
<keyword evidence="6" id="KW-0378">Hydrolase</keyword>
<dbReference type="InterPro" id="IPR036895">
    <property type="entry name" value="Uracil-DNA_glycosylase-like_sf"/>
</dbReference>
<evidence type="ECO:0000256" key="2">
    <source>
        <dbReference type="ARBA" id="ARBA00019403"/>
    </source>
</evidence>
<keyword evidence="7" id="KW-0408">Iron</keyword>
<dbReference type="GO" id="GO:0046872">
    <property type="term" value="F:metal ion binding"/>
    <property type="evidence" value="ECO:0007669"/>
    <property type="project" value="UniProtKB-KW"/>
</dbReference>
<keyword evidence="5" id="KW-0227">DNA damage</keyword>
<dbReference type="InterPro" id="IPR051536">
    <property type="entry name" value="UDG_Type-4/5"/>
</dbReference>
<comment type="caution">
    <text evidence="11">The sequence shown here is derived from an EMBL/GenBank/DDBJ whole genome shotgun (WGS) entry which is preliminary data.</text>
</comment>
<evidence type="ECO:0000256" key="5">
    <source>
        <dbReference type="ARBA" id="ARBA00022763"/>
    </source>
</evidence>
<keyword evidence="8" id="KW-0411">Iron-sulfur</keyword>
<evidence type="ECO:0000256" key="9">
    <source>
        <dbReference type="ARBA" id="ARBA00023204"/>
    </source>
</evidence>
<dbReference type="InterPro" id="IPR023875">
    <property type="entry name" value="DNA_repair_put"/>
</dbReference>
<dbReference type="SUPFAM" id="SSF52141">
    <property type="entry name" value="Uracil-DNA glycosylase-like"/>
    <property type="match status" value="1"/>
</dbReference>
<dbReference type="PANTHER" id="PTHR33693">
    <property type="entry name" value="TYPE-5 URACIL-DNA GLYCOSYLASE"/>
    <property type="match status" value="1"/>
</dbReference>
<accession>A0A9X2ELJ6</accession>
<dbReference type="Proteomes" id="UP001155128">
    <property type="component" value="Unassembled WGS sequence"/>
</dbReference>
<dbReference type="EMBL" id="JAMSHT010000001">
    <property type="protein sequence ID" value="MCM8557704.1"/>
    <property type="molecule type" value="Genomic_DNA"/>
</dbReference>
<dbReference type="PANTHER" id="PTHR33693:SF9">
    <property type="entry name" value="TYPE-4 URACIL-DNA GLYCOSYLASE"/>
    <property type="match status" value="1"/>
</dbReference>
<dbReference type="Gene3D" id="3.40.470.10">
    <property type="entry name" value="Uracil-DNA glycosylase-like domain"/>
    <property type="match status" value="1"/>
</dbReference>
<feature type="domain" description="Uracil-DNA glycosylase-like" evidence="10">
    <location>
        <begin position="301"/>
        <end position="460"/>
    </location>
</feature>
<dbReference type="GO" id="GO:0006281">
    <property type="term" value="P:DNA repair"/>
    <property type="evidence" value="ECO:0007669"/>
    <property type="project" value="UniProtKB-KW"/>
</dbReference>
<evidence type="ECO:0000313" key="12">
    <source>
        <dbReference type="Proteomes" id="UP001155128"/>
    </source>
</evidence>
<dbReference type="Pfam" id="PF13566">
    <property type="entry name" value="DUF4130"/>
    <property type="match status" value="1"/>
</dbReference>
<dbReference type="CDD" id="cd10030">
    <property type="entry name" value="UDG-F4_TTUDGA_SPO1dp_like"/>
    <property type="match status" value="1"/>
</dbReference>
<organism evidence="11 12">
    <name type="scientific">Sphingomicrobium sediminis</name>
    <dbReference type="NCBI Taxonomy" id="2950949"/>
    <lineage>
        <taxon>Bacteria</taxon>
        <taxon>Pseudomonadati</taxon>
        <taxon>Pseudomonadota</taxon>
        <taxon>Alphaproteobacteria</taxon>
        <taxon>Sphingomonadales</taxon>
        <taxon>Sphingomonadaceae</taxon>
        <taxon>Sphingomicrobium</taxon>
    </lineage>
</organism>
<proteinExistence type="inferred from homology"/>
<dbReference type="GO" id="GO:0051539">
    <property type="term" value="F:4 iron, 4 sulfur cluster binding"/>
    <property type="evidence" value="ECO:0007669"/>
    <property type="project" value="UniProtKB-KW"/>
</dbReference>
<dbReference type="SMART" id="SM00987">
    <property type="entry name" value="UreE_C"/>
    <property type="match status" value="1"/>
</dbReference>
<evidence type="ECO:0000313" key="11">
    <source>
        <dbReference type="EMBL" id="MCM8557704.1"/>
    </source>
</evidence>
<dbReference type="SMART" id="SM00986">
    <property type="entry name" value="UDG"/>
    <property type="match status" value="1"/>
</dbReference>
<evidence type="ECO:0000256" key="3">
    <source>
        <dbReference type="ARBA" id="ARBA00022485"/>
    </source>
</evidence>
<evidence type="ECO:0000256" key="6">
    <source>
        <dbReference type="ARBA" id="ARBA00022801"/>
    </source>
</evidence>
<evidence type="ECO:0000256" key="1">
    <source>
        <dbReference type="ARBA" id="ARBA00006521"/>
    </source>
</evidence>
<dbReference type="Pfam" id="PF03167">
    <property type="entry name" value="UDG"/>
    <property type="match status" value="1"/>
</dbReference>
<dbReference type="InterPro" id="IPR005273">
    <property type="entry name" value="Ura-DNA_glyco_family4"/>
</dbReference>
<dbReference type="GO" id="GO:0097506">
    <property type="term" value="F:deaminated base DNA N-glycosylase activity"/>
    <property type="evidence" value="ECO:0007669"/>
    <property type="project" value="UniProtKB-ARBA"/>
</dbReference>
<evidence type="ECO:0000256" key="4">
    <source>
        <dbReference type="ARBA" id="ARBA00022723"/>
    </source>
</evidence>